<comment type="caution">
    <text evidence="2">The sequence shown here is derived from an EMBL/GenBank/DDBJ whole genome shotgun (WGS) entry which is preliminary data.</text>
</comment>
<keyword evidence="3" id="KW-1185">Reference proteome</keyword>
<name>A0ABW3CW80_9FLAO</name>
<protein>
    <submittedName>
        <fullName evidence="2">TIGR03915 family putative DNA repair protein</fullName>
    </submittedName>
</protein>
<feature type="domain" description="DUF4130" evidence="1">
    <location>
        <begin position="83"/>
        <end position="251"/>
    </location>
</feature>
<dbReference type="InterPro" id="IPR025404">
    <property type="entry name" value="DUF4130"/>
</dbReference>
<evidence type="ECO:0000313" key="2">
    <source>
        <dbReference type="EMBL" id="MFD0860941.1"/>
    </source>
</evidence>
<evidence type="ECO:0000313" key="3">
    <source>
        <dbReference type="Proteomes" id="UP001596978"/>
    </source>
</evidence>
<accession>A0ABW3CW80</accession>
<dbReference type="Proteomes" id="UP001596978">
    <property type="component" value="Unassembled WGS sequence"/>
</dbReference>
<gene>
    <name evidence="2" type="ORF">ACFQ1M_01870</name>
</gene>
<dbReference type="InterPro" id="IPR023875">
    <property type="entry name" value="DNA_repair_put"/>
</dbReference>
<dbReference type="Pfam" id="PF13566">
    <property type="entry name" value="DUF4130"/>
    <property type="match status" value="1"/>
</dbReference>
<organism evidence="2 3">
    <name type="scientific">Sungkyunkwania multivorans</name>
    <dbReference type="NCBI Taxonomy" id="1173618"/>
    <lineage>
        <taxon>Bacteria</taxon>
        <taxon>Pseudomonadati</taxon>
        <taxon>Bacteroidota</taxon>
        <taxon>Flavobacteriia</taxon>
        <taxon>Flavobacteriales</taxon>
        <taxon>Flavobacteriaceae</taxon>
        <taxon>Sungkyunkwania</taxon>
    </lineage>
</organism>
<evidence type="ECO:0000259" key="1">
    <source>
        <dbReference type="Pfam" id="PF13566"/>
    </source>
</evidence>
<dbReference type="NCBIfam" id="TIGR03915">
    <property type="entry name" value="SAM_7_link_chp"/>
    <property type="match status" value="1"/>
</dbReference>
<dbReference type="RefSeq" id="WP_386403006.1">
    <property type="nucleotide sequence ID" value="NZ_JBHTJH010000002.1"/>
</dbReference>
<dbReference type="EMBL" id="JBHTJH010000002">
    <property type="protein sequence ID" value="MFD0860941.1"/>
    <property type="molecule type" value="Genomic_DNA"/>
</dbReference>
<proteinExistence type="predicted"/>
<sequence length="255" mass="30172">MTNLNYDGTFDGFLSAVFDIYEQRLGAVSIQPKLRSTETFFDETIEVMTEERKAIRVWRGISKKCSSRGRSNCYRAFLSELPGIENKLLHFIRRSLAEKQQIDQDFADPIILDIAKTVKMVGREKHRMDAFIRFRRTKDDIYFATIAPDFNVLPLNIAHFKNRYADQKWLIYDLKRNYGAYYDLKTVEQVTLEVADKNALITTKLDVFTEDELAFQELWKNYFKSTNIPSRKNNKLHLQHVPKRYWRYLSEKSPI</sequence>
<reference evidence="3" key="1">
    <citation type="journal article" date="2019" name="Int. J. Syst. Evol. Microbiol.">
        <title>The Global Catalogue of Microorganisms (GCM) 10K type strain sequencing project: providing services to taxonomists for standard genome sequencing and annotation.</title>
        <authorList>
            <consortium name="The Broad Institute Genomics Platform"/>
            <consortium name="The Broad Institute Genome Sequencing Center for Infectious Disease"/>
            <person name="Wu L."/>
            <person name="Ma J."/>
        </authorList>
    </citation>
    <scope>NUCLEOTIDE SEQUENCE [LARGE SCALE GENOMIC DNA]</scope>
    <source>
        <strain evidence="3">CCUG 62952</strain>
    </source>
</reference>